<evidence type="ECO:0000256" key="4">
    <source>
        <dbReference type="ARBA" id="ARBA00022679"/>
    </source>
</evidence>
<name>A0A3B1CBZ6_9ZZZZ</name>
<dbReference type="GO" id="GO:0003677">
    <property type="term" value="F:DNA binding"/>
    <property type="evidence" value="ECO:0007669"/>
    <property type="project" value="InterPro"/>
</dbReference>
<keyword evidence="4" id="KW-0808">Transferase</keyword>
<protein>
    <recommendedName>
        <fullName evidence="2">DNA-directed RNA polymerase</fullName>
        <ecNumber evidence="2">2.7.7.6</ecNumber>
    </recommendedName>
</protein>
<dbReference type="HAMAP" id="MF_00366">
    <property type="entry name" value="RNApol_bact_RpoZ"/>
    <property type="match status" value="1"/>
</dbReference>
<comment type="similarity">
    <text evidence="1">Belongs to the RNA polymerase subunit omega family.</text>
</comment>
<dbReference type="NCBIfam" id="TIGR00690">
    <property type="entry name" value="rpoZ"/>
    <property type="match status" value="1"/>
</dbReference>
<keyword evidence="6" id="KW-0804">Transcription</keyword>
<keyword evidence="5" id="KW-0548">Nucleotidyltransferase</keyword>
<evidence type="ECO:0000256" key="1">
    <source>
        <dbReference type="ARBA" id="ARBA00006711"/>
    </source>
</evidence>
<gene>
    <name evidence="8" type="ORF">MNBD_NITROSPINAE02-12</name>
</gene>
<dbReference type="SUPFAM" id="SSF63562">
    <property type="entry name" value="RPB6/omega subunit-like"/>
    <property type="match status" value="1"/>
</dbReference>
<dbReference type="SMART" id="SM01409">
    <property type="entry name" value="RNA_pol_Rpb6"/>
    <property type="match status" value="1"/>
</dbReference>
<dbReference type="InterPro" id="IPR003716">
    <property type="entry name" value="DNA-dir_RNA_pol_omega"/>
</dbReference>
<evidence type="ECO:0000256" key="6">
    <source>
        <dbReference type="ARBA" id="ARBA00023163"/>
    </source>
</evidence>
<dbReference type="InterPro" id="IPR006110">
    <property type="entry name" value="Pol_omega/Rpo6/RPB6"/>
</dbReference>
<dbReference type="GO" id="GO:0000428">
    <property type="term" value="C:DNA-directed RNA polymerase complex"/>
    <property type="evidence" value="ECO:0007669"/>
    <property type="project" value="UniProtKB-KW"/>
</dbReference>
<evidence type="ECO:0000256" key="3">
    <source>
        <dbReference type="ARBA" id="ARBA00022478"/>
    </source>
</evidence>
<evidence type="ECO:0000256" key="2">
    <source>
        <dbReference type="ARBA" id="ARBA00012418"/>
    </source>
</evidence>
<reference evidence="8" key="1">
    <citation type="submission" date="2018-06" db="EMBL/GenBank/DDBJ databases">
        <authorList>
            <person name="Zhirakovskaya E."/>
        </authorList>
    </citation>
    <scope>NUCLEOTIDE SEQUENCE</scope>
</reference>
<evidence type="ECO:0000313" key="8">
    <source>
        <dbReference type="EMBL" id="VAX25702.1"/>
    </source>
</evidence>
<organism evidence="8">
    <name type="scientific">hydrothermal vent metagenome</name>
    <dbReference type="NCBI Taxonomy" id="652676"/>
    <lineage>
        <taxon>unclassified sequences</taxon>
        <taxon>metagenomes</taxon>
        <taxon>ecological metagenomes</taxon>
    </lineage>
</organism>
<comment type="catalytic activity">
    <reaction evidence="7">
        <text>RNA(n) + a ribonucleoside 5'-triphosphate = RNA(n+1) + diphosphate</text>
        <dbReference type="Rhea" id="RHEA:21248"/>
        <dbReference type="Rhea" id="RHEA-COMP:14527"/>
        <dbReference type="Rhea" id="RHEA-COMP:17342"/>
        <dbReference type="ChEBI" id="CHEBI:33019"/>
        <dbReference type="ChEBI" id="CHEBI:61557"/>
        <dbReference type="ChEBI" id="CHEBI:140395"/>
        <dbReference type="EC" id="2.7.7.6"/>
    </reaction>
</comment>
<dbReference type="GO" id="GO:0006351">
    <property type="term" value="P:DNA-templated transcription"/>
    <property type="evidence" value="ECO:0007669"/>
    <property type="project" value="InterPro"/>
</dbReference>
<dbReference type="Gene3D" id="3.90.940.10">
    <property type="match status" value="1"/>
</dbReference>
<dbReference type="InterPro" id="IPR036161">
    <property type="entry name" value="RPB6/omega-like_sf"/>
</dbReference>
<dbReference type="Pfam" id="PF01192">
    <property type="entry name" value="RNA_pol_Rpb6"/>
    <property type="match status" value="1"/>
</dbReference>
<evidence type="ECO:0000256" key="7">
    <source>
        <dbReference type="ARBA" id="ARBA00048552"/>
    </source>
</evidence>
<accession>A0A3B1CBZ6</accession>
<proteinExistence type="inferred from homology"/>
<dbReference type="EMBL" id="UOGE01000109">
    <property type="protein sequence ID" value="VAX25702.1"/>
    <property type="molecule type" value="Genomic_DNA"/>
</dbReference>
<dbReference type="EC" id="2.7.7.6" evidence="2"/>
<sequence>MFNTELYLLASKKISHKYLLTNVVSMRTRQIINGAEPLVEADGMEPMDIALKEIAEGMIEPRKEEIATGEELFG</sequence>
<keyword evidence="3" id="KW-0240">DNA-directed RNA polymerase</keyword>
<dbReference type="AlphaFoldDB" id="A0A3B1CBZ6"/>
<evidence type="ECO:0000256" key="5">
    <source>
        <dbReference type="ARBA" id="ARBA00022695"/>
    </source>
</evidence>
<dbReference type="GO" id="GO:0003899">
    <property type="term" value="F:DNA-directed RNA polymerase activity"/>
    <property type="evidence" value="ECO:0007669"/>
    <property type="project" value="UniProtKB-EC"/>
</dbReference>